<comment type="similarity">
    <text evidence="4">Belongs to the LptA family.</text>
</comment>
<dbReference type="Proteomes" id="UP001566331">
    <property type="component" value="Unassembled WGS sequence"/>
</dbReference>
<evidence type="ECO:0000256" key="2">
    <source>
        <dbReference type="ARBA" id="ARBA00022729"/>
    </source>
</evidence>
<dbReference type="RefSeq" id="WP_370563395.1">
    <property type="nucleotide sequence ID" value="NZ_JBFWIB010000003.1"/>
</dbReference>
<evidence type="ECO:0000256" key="1">
    <source>
        <dbReference type="ARBA" id="ARBA00022448"/>
    </source>
</evidence>
<dbReference type="PANTHER" id="PTHR36504:SF1">
    <property type="entry name" value="LIPOPOLYSACCHARIDE EXPORT SYSTEM PROTEIN LPTA"/>
    <property type="match status" value="1"/>
</dbReference>
<protein>
    <recommendedName>
        <fullName evidence="4">Lipopolysaccharide export system protein LptA</fullName>
    </recommendedName>
</protein>
<feature type="chain" id="PRO_5044903119" description="Lipopolysaccharide export system protein LptA" evidence="4">
    <location>
        <begin position="26"/>
        <end position="172"/>
    </location>
</feature>
<dbReference type="Pfam" id="PF03968">
    <property type="entry name" value="LptD_N"/>
    <property type="match status" value="1"/>
</dbReference>
<dbReference type="InterPro" id="IPR014340">
    <property type="entry name" value="LptA"/>
</dbReference>
<comment type="function">
    <text evidence="4">Involved in the assembly of lipopolysaccharide (LPS). Required for the translocation of LPS from the inner membrane to the outer membrane. May form a bridge between the inner membrane and the outer membrane, via interactions with LptC and LptD, thereby facilitating LPS transfer across the periplasm.</text>
</comment>
<organism evidence="7 8">
    <name type="scientific">Luteimonas salinilitoris</name>
    <dbReference type="NCBI Taxonomy" id="3237697"/>
    <lineage>
        <taxon>Bacteria</taxon>
        <taxon>Pseudomonadati</taxon>
        <taxon>Pseudomonadota</taxon>
        <taxon>Gammaproteobacteria</taxon>
        <taxon>Lysobacterales</taxon>
        <taxon>Lysobacteraceae</taxon>
        <taxon>Luteimonas</taxon>
    </lineage>
</organism>
<proteinExistence type="inferred from homology"/>
<evidence type="ECO:0000256" key="4">
    <source>
        <dbReference type="HAMAP-Rule" id="MF_01914"/>
    </source>
</evidence>
<name>A0ABV4HPC5_9GAMM</name>
<keyword evidence="1 4" id="KW-0813">Transport</keyword>
<evidence type="ECO:0000313" key="7">
    <source>
        <dbReference type="EMBL" id="MEZ0473284.1"/>
    </source>
</evidence>
<accession>A0ABV4HPC5</accession>
<keyword evidence="3 4" id="KW-0574">Periplasm</keyword>
<comment type="subcellular location">
    <subcellularLocation>
        <location evidence="4">Periplasm</location>
    </subcellularLocation>
</comment>
<dbReference type="PANTHER" id="PTHR36504">
    <property type="entry name" value="LIPOPOLYSACCHARIDE EXPORT SYSTEM PROTEIN LPTA"/>
    <property type="match status" value="1"/>
</dbReference>
<comment type="subunit">
    <text evidence="4">Component of the lipopolysaccharide transport and assembly complex.</text>
</comment>
<feature type="signal peptide" evidence="4">
    <location>
        <begin position="1"/>
        <end position="25"/>
    </location>
</feature>
<keyword evidence="8" id="KW-1185">Reference proteome</keyword>
<dbReference type="InterPro" id="IPR052037">
    <property type="entry name" value="LPS_export_LptA"/>
</dbReference>
<comment type="caution">
    <text evidence="7">The sequence shown here is derived from an EMBL/GenBank/DDBJ whole genome shotgun (WGS) entry which is preliminary data.</text>
</comment>
<evidence type="ECO:0000259" key="6">
    <source>
        <dbReference type="Pfam" id="PF03968"/>
    </source>
</evidence>
<sequence length="172" mass="18288" precursor="true">MSPRAASAPLVLALAFALAPSAADARKSDRNKPMDIDAGHQVGMLDDSAPTVLSRGVAITQGTLDIRADRADIHSRNGDISRAVLTGAPAVLKQQMDDGSPMTARARKIDYDMATEIVTLTGDAFVDQPRGSMKSQRIVYNMQSGRVESGGNDAGRVQMRIQPRNQTPQDGG</sequence>
<feature type="region of interest" description="Disordered" evidence="5">
    <location>
        <begin position="144"/>
        <end position="172"/>
    </location>
</feature>
<dbReference type="NCBIfam" id="TIGR03002">
    <property type="entry name" value="outer_YhbN_LptA"/>
    <property type="match status" value="1"/>
</dbReference>
<evidence type="ECO:0000313" key="8">
    <source>
        <dbReference type="Proteomes" id="UP001566331"/>
    </source>
</evidence>
<dbReference type="Gene3D" id="2.60.450.10">
    <property type="entry name" value="Lipopolysaccharide (LPS) transport protein A like domain"/>
    <property type="match status" value="1"/>
</dbReference>
<gene>
    <name evidence="4 7" type="primary">lptA</name>
    <name evidence="7" type="ORF">AB6713_01430</name>
</gene>
<keyword evidence="2 4" id="KW-0732">Signal</keyword>
<feature type="compositionally biased region" description="Polar residues" evidence="5">
    <location>
        <begin position="163"/>
        <end position="172"/>
    </location>
</feature>
<reference evidence="7 8" key="1">
    <citation type="submission" date="2024-07" db="EMBL/GenBank/DDBJ databases">
        <title>Luteimonas salilacus sp. nov., isolated from the shore soil of Salt Lake in Tibet of China.</title>
        <authorList>
            <person name="Zhang X."/>
            <person name="Li A."/>
        </authorList>
    </citation>
    <scope>NUCLEOTIDE SEQUENCE [LARGE SCALE GENOMIC DNA]</scope>
    <source>
        <strain evidence="7 8">B3-2-R+30</strain>
    </source>
</reference>
<dbReference type="InterPro" id="IPR005653">
    <property type="entry name" value="OstA-like_N"/>
</dbReference>
<feature type="domain" description="Organic solvent tolerance-like N-terminal" evidence="6">
    <location>
        <begin position="46"/>
        <end position="145"/>
    </location>
</feature>
<dbReference type="HAMAP" id="MF_01914">
    <property type="entry name" value="LPS_assembly_LptA"/>
    <property type="match status" value="1"/>
</dbReference>
<evidence type="ECO:0000256" key="3">
    <source>
        <dbReference type="ARBA" id="ARBA00022764"/>
    </source>
</evidence>
<evidence type="ECO:0000256" key="5">
    <source>
        <dbReference type="SAM" id="MobiDB-lite"/>
    </source>
</evidence>
<dbReference type="EMBL" id="JBFWIC010000001">
    <property type="protein sequence ID" value="MEZ0473284.1"/>
    <property type="molecule type" value="Genomic_DNA"/>
</dbReference>